<evidence type="ECO:0000256" key="1">
    <source>
        <dbReference type="ARBA" id="ARBA00003294"/>
    </source>
</evidence>
<evidence type="ECO:0000256" key="7">
    <source>
        <dbReference type="ARBA" id="ARBA00022915"/>
    </source>
</evidence>
<dbReference type="AlphaFoldDB" id="A0A919VPP0"/>
<comment type="function">
    <text evidence="1 12">Catalyzes the condensation of (S)-aspartate-beta-semialdehyde [(S)-ASA] and pyruvate to 4-hydroxy-tetrahydrodipicolinate (HTPA).</text>
</comment>
<dbReference type="GO" id="GO:0005737">
    <property type="term" value="C:cytoplasm"/>
    <property type="evidence" value="ECO:0007669"/>
    <property type="project" value="UniProtKB-SubCell"/>
</dbReference>
<reference evidence="16" key="1">
    <citation type="submission" date="2021-03" db="EMBL/GenBank/DDBJ databases">
        <title>Whole genome shotgun sequence of Actinoplanes auranticolor NBRC 12245.</title>
        <authorList>
            <person name="Komaki H."/>
            <person name="Tamura T."/>
        </authorList>
    </citation>
    <scope>NUCLEOTIDE SEQUENCE</scope>
    <source>
        <strain evidence="16">NBRC 12245</strain>
    </source>
</reference>
<dbReference type="InterPro" id="IPR005263">
    <property type="entry name" value="DapA"/>
</dbReference>
<dbReference type="EMBL" id="BOQL01000036">
    <property type="protein sequence ID" value="GIM71337.1"/>
    <property type="molecule type" value="Genomic_DNA"/>
</dbReference>
<dbReference type="GO" id="GO:0008840">
    <property type="term" value="F:4-hydroxy-tetrahydrodipicolinate synthase activity"/>
    <property type="evidence" value="ECO:0007669"/>
    <property type="project" value="UniProtKB-UniRule"/>
</dbReference>
<evidence type="ECO:0000256" key="12">
    <source>
        <dbReference type="HAMAP-Rule" id="MF_00418"/>
    </source>
</evidence>
<feature type="active site" description="Proton donor/acceptor" evidence="12 14">
    <location>
        <position position="130"/>
    </location>
</feature>
<protein>
    <recommendedName>
        <fullName evidence="4 12">4-hydroxy-tetrahydrodipicolinate synthase</fullName>
        <shortName evidence="12">HTPA synthase</shortName>
        <ecNumber evidence="4 12">4.3.3.7</ecNumber>
    </recommendedName>
</protein>
<evidence type="ECO:0000256" key="8">
    <source>
        <dbReference type="ARBA" id="ARBA00023154"/>
    </source>
</evidence>
<evidence type="ECO:0000256" key="15">
    <source>
        <dbReference type="PIRSR" id="PIRSR001365-2"/>
    </source>
</evidence>
<evidence type="ECO:0000256" key="5">
    <source>
        <dbReference type="ARBA" id="ARBA00022490"/>
    </source>
</evidence>
<evidence type="ECO:0000313" key="17">
    <source>
        <dbReference type="Proteomes" id="UP000681340"/>
    </source>
</evidence>
<organism evidence="16 17">
    <name type="scientific">Actinoplanes auranticolor</name>
    <dbReference type="NCBI Taxonomy" id="47988"/>
    <lineage>
        <taxon>Bacteria</taxon>
        <taxon>Bacillati</taxon>
        <taxon>Actinomycetota</taxon>
        <taxon>Actinomycetes</taxon>
        <taxon>Micromonosporales</taxon>
        <taxon>Micromonosporaceae</taxon>
        <taxon>Actinoplanes</taxon>
    </lineage>
</organism>
<feature type="site" description="Part of a proton relay during catalysis" evidence="12">
    <location>
        <position position="45"/>
    </location>
</feature>
<evidence type="ECO:0000256" key="2">
    <source>
        <dbReference type="ARBA" id="ARBA00005120"/>
    </source>
</evidence>
<evidence type="ECO:0000256" key="14">
    <source>
        <dbReference type="PIRSR" id="PIRSR001365-1"/>
    </source>
</evidence>
<dbReference type="PANTHER" id="PTHR12128:SF66">
    <property type="entry name" value="4-HYDROXY-2-OXOGLUTARATE ALDOLASE, MITOCHONDRIAL"/>
    <property type="match status" value="1"/>
</dbReference>
<dbReference type="RefSeq" id="WP_212990536.1">
    <property type="nucleotide sequence ID" value="NZ_BAABEA010000052.1"/>
</dbReference>
<dbReference type="SMART" id="SM01130">
    <property type="entry name" value="DHDPS"/>
    <property type="match status" value="1"/>
</dbReference>
<feature type="binding site" evidence="12 15">
    <location>
        <position position="201"/>
    </location>
    <ligand>
        <name>pyruvate</name>
        <dbReference type="ChEBI" id="CHEBI:15361"/>
    </ligand>
</feature>
<comment type="caution">
    <text evidence="12">Was originally thought to be a dihydrodipicolinate synthase (DHDPS), catalyzing the condensation of (S)-aspartate-beta-semialdehyde [(S)-ASA] and pyruvate to dihydrodipicolinate (DHDP). However, it was shown in E.coli that the product of the enzymatic reaction is not dihydrodipicolinate but in fact (4S)-4-hydroxy-2,3,4,5-tetrahydro-(2S)-dipicolinic acid (HTPA), and that the consecutive dehydration reaction leading to DHDP is not spontaneous but catalyzed by DapB.</text>
</comment>
<feature type="active site" description="Schiff-base intermediate with substrate" evidence="12 14">
    <location>
        <position position="158"/>
    </location>
</feature>
<evidence type="ECO:0000256" key="3">
    <source>
        <dbReference type="ARBA" id="ARBA00007592"/>
    </source>
</evidence>
<dbReference type="Gene3D" id="3.20.20.70">
    <property type="entry name" value="Aldolase class I"/>
    <property type="match status" value="1"/>
</dbReference>
<evidence type="ECO:0000256" key="4">
    <source>
        <dbReference type="ARBA" id="ARBA00012086"/>
    </source>
</evidence>
<comment type="subunit">
    <text evidence="12">Homotetramer; dimer of dimers.</text>
</comment>
<comment type="caution">
    <text evidence="12">Lacks conserved residue(s) required for the propagation of feature annotation.</text>
</comment>
<keyword evidence="5 12" id="KW-0963">Cytoplasm</keyword>
<keyword evidence="9 12" id="KW-0456">Lyase</keyword>
<proteinExistence type="inferred from homology"/>
<keyword evidence="8 12" id="KW-0457">Lysine biosynthesis</keyword>
<evidence type="ECO:0000256" key="11">
    <source>
        <dbReference type="ARBA" id="ARBA00047836"/>
    </source>
</evidence>
<name>A0A919VPP0_9ACTN</name>
<evidence type="ECO:0000256" key="13">
    <source>
        <dbReference type="PIRNR" id="PIRNR001365"/>
    </source>
</evidence>
<comment type="caution">
    <text evidence="16">The sequence shown here is derived from an EMBL/GenBank/DDBJ whole genome shotgun (WGS) entry which is preliminary data.</text>
</comment>
<dbReference type="GO" id="GO:0019877">
    <property type="term" value="P:diaminopimelate biosynthetic process"/>
    <property type="evidence" value="ECO:0007669"/>
    <property type="project" value="UniProtKB-UniRule"/>
</dbReference>
<dbReference type="Pfam" id="PF00701">
    <property type="entry name" value="DHDPS"/>
    <property type="match status" value="1"/>
</dbReference>
<dbReference type="Proteomes" id="UP000681340">
    <property type="component" value="Unassembled WGS sequence"/>
</dbReference>
<comment type="pathway">
    <text evidence="2 12">Amino-acid biosynthesis; L-lysine biosynthesis via DAP pathway; (S)-tetrahydrodipicolinate from L-aspartate: step 3/4.</text>
</comment>
<dbReference type="PANTHER" id="PTHR12128">
    <property type="entry name" value="DIHYDRODIPICOLINATE SYNTHASE"/>
    <property type="match status" value="1"/>
</dbReference>
<dbReference type="PIRSF" id="PIRSF001365">
    <property type="entry name" value="DHDPS"/>
    <property type="match status" value="1"/>
</dbReference>
<dbReference type="InterPro" id="IPR002220">
    <property type="entry name" value="DapA-like"/>
</dbReference>
<comment type="similarity">
    <text evidence="3 12 13">Belongs to the DapA family.</text>
</comment>
<evidence type="ECO:0000256" key="9">
    <source>
        <dbReference type="ARBA" id="ARBA00023239"/>
    </source>
</evidence>
<evidence type="ECO:0000256" key="10">
    <source>
        <dbReference type="ARBA" id="ARBA00023270"/>
    </source>
</evidence>
<dbReference type="EC" id="4.3.3.7" evidence="4 12"/>
<keyword evidence="17" id="KW-1185">Reference proteome</keyword>
<dbReference type="SUPFAM" id="SSF51569">
    <property type="entry name" value="Aldolase"/>
    <property type="match status" value="1"/>
</dbReference>
<feature type="binding site" evidence="12 15">
    <location>
        <position position="46"/>
    </location>
    <ligand>
        <name>pyruvate</name>
        <dbReference type="ChEBI" id="CHEBI:15361"/>
    </ligand>
</feature>
<dbReference type="PRINTS" id="PR00146">
    <property type="entry name" value="DHPICSNTHASE"/>
</dbReference>
<sequence length="284" mass="28665">MTFTGVYVPLITPFGADGSVALDALESLARQVLADGAAGLVALGTTGEPSSLSAQEQRAVLDVVARVCRERDATLVIGANSVEAVRAVRDQPAAGAVLSLVPPFVRPGEAGVVAYFEALAAASPVPVLVYHVPYRTGQVVPAATLRRLAAIPKVAGVKLAAGGIDAATVELMADPPAGFAVLGGDDAFVSPLLALGAHGGILASAHVATDRFAELVRSWRAGNAVAARAVGHRLTGLALALFAEPNPTVIKGVLHAQGRIPTAAVRLPLLPAGAGSVEAALEQL</sequence>
<dbReference type="HAMAP" id="MF_00418">
    <property type="entry name" value="DapA"/>
    <property type="match status" value="1"/>
</dbReference>
<comment type="subcellular location">
    <subcellularLocation>
        <location evidence="12">Cytoplasm</location>
    </subcellularLocation>
</comment>
<accession>A0A919VPP0</accession>
<dbReference type="GO" id="GO:0009089">
    <property type="term" value="P:lysine biosynthetic process via diaminopimelate"/>
    <property type="evidence" value="ECO:0007669"/>
    <property type="project" value="UniProtKB-UniRule"/>
</dbReference>
<gene>
    <name evidence="12 16" type="primary">dapA</name>
    <name evidence="16" type="ORF">Aau02nite_45500</name>
</gene>
<evidence type="ECO:0000313" key="16">
    <source>
        <dbReference type="EMBL" id="GIM71337.1"/>
    </source>
</evidence>
<comment type="catalytic activity">
    <reaction evidence="11 12">
        <text>L-aspartate 4-semialdehyde + pyruvate = (2S,4S)-4-hydroxy-2,3,4,5-tetrahydrodipicolinate + H2O + H(+)</text>
        <dbReference type="Rhea" id="RHEA:34171"/>
        <dbReference type="ChEBI" id="CHEBI:15361"/>
        <dbReference type="ChEBI" id="CHEBI:15377"/>
        <dbReference type="ChEBI" id="CHEBI:15378"/>
        <dbReference type="ChEBI" id="CHEBI:67139"/>
        <dbReference type="ChEBI" id="CHEBI:537519"/>
        <dbReference type="EC" id="4.3.3.7"/>
    </reaction>
</comment>
<dbReference type="InterPro" id="IPR013785">
    <property type="entry name" value="Aldolase_TIM"/>
</dbReference>
<evidence type="ECO:0000256" key="6">
    <source>
        <dbReference type="ARBA" id="ARBA00022605"/>
    </source>
</evidence>
<keyword evidence="6 12" id="KW-0028">Amino-acid biosynthesis</keyword>
<keyword evidence="10 12" id="KW-0704">Schiff base</keyword>
<keyword evidence="7 12" id="KW-0220">Diaminopimelate biosynthesis</keyword>